<evidence type="ECO:0000259" key="9">
    <source>
        <dbReference type="Pfam" id="PF01979"/>
    </source>
</evidence>
<evidence type="ECO:0000256" key="6">
    <source>
        <dbReference type="ARBA" id="ARBA00047720"/>
    </source>
</evidence>
<feature type="domain" description="Adenine deaminase C-terminal" evidence="10">
    <location>
        <begin position="395"/>
        <end position="563"/>
    </location>
</feature>
<evidence type="ECO:0000256" key="2">
    <source>
        <dbReference type="ARBA" id="ARBA00006773"/>
    </source>
</evidence>
<reference evidence="11 12" key="1">
    <citation type="submission" date="2016-10" db="EMBL/GenBank/DDBJ databases">
        <authorList>
            <person name="de Groot N.N."/>
        </authorList>
    </citation>
    <scope>NUCLEOTIDE SEQUENCE [LARGE SCALE GENOMIC DNA]</scope>
    <source>
        <strain evidence="11 12">DSM 2179</strain>
    </source>
</reference>
<sequence length="582" mass="62740">MNLLKKLIMTAKGDRKAELVLKNAEVFHVFTGEFIKGDIAIVEGRIAGIGNYEGEQEIDLRGKYVTPGFIDGHIHLESSMLSPLEFARAVVPAGTTTVIADPHEIANVVGMSGIRYLLDATEDLPLNVYMMLPSCVPATHLENSGAKLLAADLAELIDHPRILGLGEMMNYPGVLAADPMVLDKIRLAKHKKIDGHAPGLSGNDLMAYAAAGVQSDHECVTPHQAMEKLRAGMYIMIREGSAAKNLRPLLPMINAYTSQFCCFAADDRHPADLIAEGHINHMVKVAVEEGIPVATALQMATINSARYFHLEDTGAIAPKYKADLLVFDDLEEWKPCMVFKDGVMVAKNKAALFDTTAKIPADIERTMHLAPIDPAKLKIAAYGDTARVIGLVPHQIITKNLIMKVPVQGGCVMADASQNLLKLAVFERHHATGNIGVGLVQGFGLKKGAIASTIAHDSHNLIAIGDCDEDIIAAAKELERIQGGLAIVAGGKVLGSLALPIAGLMSDQSVTFVEERLSFLKKIAHELGIYDYYDPFLTLAFLALPVIPELKLTDLGLVDVNAFALVPVMVEEISSERGHVNV</sequence>
<dbReference type="Gene3D" id="3.20.20.140">
    <property type="entry name" value="Metal-dependent hydrolases"/>
    <property type="match status" value="1"/>
</dbReference>
<proteinExistence type="inferred from homology"/>
<dbReference type="Pfam" id="PF01979">
    <property type="entry name" value="Amidohydro_1"/>
    <property type="match status" value="1"/>
</dbReference>
<dbReference type="EMBL" id="FNZK01000004">
    <property type="protein sequence ID" value="SEJ22503.1"/>
    <property type="molecule type" value="Genomic_DNA"/>
</dbReference>
<evidence type="ECO:0000256" key="1">
    <source>
        <dbReference type="ARBA" id="ARBA00001936"/>
    </source>
</evidence>
<comment type="similarity">
    <text evidence="2 8">Belongs to the metallo-dependent hydrolases superfamily. Adenine deaminase family.</text>
</comment>
<evidence type="ECO:0000256" key="4">
    <source>
        <dbReference type="ARBA" id="ARBA00022801"/>
    </source>
</evidence>
<organism evidence="11 12">
    <name type="scientific">Propionispira arboris</name>
    <dbReference type="NCBI Taxonomy" id="84035"/>
    <lineage>
        <taxon>Bacteria</taxon>
        <taxon>Bacillati</taxon>
        <taxon>Bacillota</taxon>
        <taxon>Negativicutes</taxon>
        <taxon>Selenomonadales</taxon>
        <taxon>Selenomonadaceae</taxon>
        <taxon>Propionispira</taxon>
    </lineage>
</organism>
<dbReference type="InterPro" id="IPR032466">
    <property type="entry name" value="Metal_Hydrolase"/>
</dbReference>
<evidence type="ECO:0000313" key="12">
    <source>
        <dbReference type="Proteomes" id="UP000199662"/>
    </source>
</evidence>
<comment type="catalytic activity">
    <reaction evidence="6 8">
        <text>adenine + H2O + H(+) = hypoxanthine + NH4(+)</text>
        <dbReference type="Rhea" id="RHEA:23688"/>
        <dbReference type="ChEBI" id="CHEBI:15377"/>
        <dbReference type="ChEBI" id="CHEBI:15378"/>
        <dbReference type="ChEBI" id="CHEBI:16708"/>
        <dbReference type="ChEBI" id="CHEBI:17368"/>
        <dbReference type="ChEBI" id="CHEBI:28938"/>
        <dbReference type="EC" id="3.5.4.2"/>
    </reaction>
</comment>
<accession>A0A1H6X036</accession>
<evidence type="ECO:0000256" key="5">
    <source>
        <dbReference type="ARBA" id="ARBA00023211"/>
    </source>
</evidence>
<dbReference type="EC" id="3.5.4.2" evidence="3 8"/>
<dbReference type="RefSeq" id="WP_091830106.1">
    <property type="nucleotide sequence ID" value="NZ_FNZK01000004.1"/>
</dbReference>
<dbReference type="AlphaFoldDB" id="A0A1H6X036"/>
<dbReference type="FunFam" id="3.20.20.140:FF:000016">
    <property type="entry name" value="Adenine deaminase"/>
    <property type="match status" value="1"/>
</dbReference>
<dbReference type="GO" id="GO:0000034">
    <property type="term" value="F:adenine deaminase activity"/>
    <property type="evidence" value="ECO:0007669"/>
    <property type="project" value="UniProtKB-UniRule"/>
</dbReference>
<dbReference type="Gene3D" id="2.30.40.10">
    <property type="entry name" value="Urease, subunit C, domain 1"/>
    <property type="match status" value="1"/>
</dbReference>
<evidence type="ECO:0000256" key="3">
    <source>
        <dbReference type="ARBA" id="ARBA00012782"/>
    </source>
</evidence>
<dbReference type="PANTHER" id="PTHR11113:SF2">
    <property type="entry name" value="ADENINE DEAMINASE"/>
    <property type="match status" value="1"/>
</dbReference>
<evidence type="ECO:0000256" key="8">
    <source>
        <dbReference type="HAMAP-Rule" id="MF_01518"/>
    </source>
</evidence>
<dbReference type="InterPro" id="IPR006680">
    <property type="entry name" value="Amidohydro-rel"/>
</dbReference>
<keyword evidence="5 8" id="KW-0464">Manganese</keyword>
<evidence type="ECO:0000256" key="7">
    <source>
        <dbReference type="ARBA" id="ARBA00069718"/>
    </source>
</evidence>
<gene>
    <name evidence="8" type="primary">ade</name>
    <name evidence="11" type="ORF">SAMN05660742_104226</name>
</gene>
<dbReference type="GO" id="GO:0006146">
    <property type="term" value="P:adenine catabolic process"/>
    <property type="evidence" value="ECO:0007669"/>
    <property type="project" value="InterPro"/>
</dbReference>
<dbReference type="SUPFAM" id="SSF51338">
    <property type="entry name" value="Composite domain of metallo-dependent hydrolases"/>
    <property type="match status" value="1"/>
</dbReference>
<evidence type="ECO:0000259" key="10">
    <source>
        <dbReference type="Pfam" id="PF13382"/>
    </source>
</evidence>
<keyword evidence="4 8" id="KW-0378">Hydrolase</keyword>
<dbReference type="NCBIfam" id="TIGR01178">
    <property type="entry name" value="ade"/>
    <property type="match status" value="1"/>
</dbReference>
<dbReference type="HAMAP" id="MF_01518">
    <property type="entry name" value="Adenine_deamin"/>
    <property type="match status" value="1"/>
</dbReference>
<keyword evidence="12" id="KW-1185">Reference proteome</keyword>
<dbReference type="PANTHER" id="PTHR11113">
    <property type="entry name" value="N-ACETYLGLUCOSAMINE-6-PHOSPHATE DEACETYLASE"/>
    <property type="match status" value="1"/>
</dbReference>
<evidence type="ECO:0000313" key="11">
    <source>
        <dbReference type="EMBL" id="SEJ22503.1"/>
    </source>
</evidence>
<dbReference type="InterPro" id="IPR006679">
    <property type="entry name" value="Adenine_deam"/>
</dbReference>
<feature type="domain" description="Amidohydrolase-related" evidence="9">
    <location>
        <begin position="64"/>
        <end position="342"/>
    </location>
</feature>
<protein>
    <recommendedName>
        <fullName evidence="7 8">Adenine deaminase</fullName>
        <shortName evidence="8">Adenase</shortName>
        <shortName evidence="8">Adenine aminase</shortName>
        <ecNumber evidence="3 8">3.5.4.2</ecNumber>
    </recommendedName>
</protein>
<dbReference type="InterPro" id="IPR011059">
    <property type="entry name" value="Metal-dep_hydrolase_composite"/>
</dbReference>
<name>A0A1H6X036_9FIRM</name>
<dbReference type="SUPFAM" id="SSF51556">
    <property type="entry name" value="Metallo-dependent hydrolases"/>
    <property type="match status" value="1"/>
</dbReference>
<dbReference type="Pfam" id="PF13382">
    <property type="entry name" value="Adenine_deam_C"/>
    <property type="match status" value="1"/>
</dbReference>
<dbReference type="STRING" id="84035.SAMN05660742_104226"/>
<dbReference type="CDD" id="cd01295">
    <property type="entry name" value="AdeC"/>
    <property type="match status" value="1"/>
</dbReference>
<dbReference type="InterPro" id="IPR026912">
    <property type="entry name" value="Adenine_deam_C"/>
</dbReference>
<comment type="cofactor">
    <cofactor evidence="1 8">
        <name>Mn(2+)</name>
        <dbReference type="ChEBI" id="CHEBI:29035"/>
    </cofactor>
</comment>
<dbReference type="Proteomes" id="UP000199662">
    <property type="component" value="Unassembled WGS sequence"/>
</dbReference>